<dbReference type="STRING" id="1198114.AciX9_2693"/>
<dbReference type="eggNOG" id="COG5507">
    <property type="taxonomic scope" value="Bacteria"/>
</dbReference>
<organism evidence="3">
    <name type="scientific">Granulicella tundricola (strain ATCC BAA-1859 / DSM 23138 / MP5ACTX9)</name>
    <dbReference type="NCBI Taxonomy" id="1198114"/>
    <lineage>
        <taxon>Bacteria</taxon>
        <taxon>Pseudomonadati</taxon>
        <taxon>Acidobacteriota</taxon>
        <taxon>Terriglobia</taxon>
        <taxon>Terriglobales</taxon>
        <taxon>Acidobacteriaceae</taxon>
        <taxon>Granulicella</taxon>
    </lineage>
</organism>
<keyword evidence="3" id="KW-1185">Reference proteome</keyword>
<dbReference type="Pfam" id="PF07978">
    <property type="entry name" value="NIPSNAP"/>
    <property type="match status" value="1"/>
</dbReference>
<dbReference type="InterPro" id="IPR012577">
    <property type="entry name" value="NIPSNAP"/>
</dbReference>
<name>E8WX75_GRATM</name>
<dbReference type="KEGG" id="acm:AciX9_2693"/>
<dbReference type="EMBL" id="CP002480">
    <property type="protein sequence ID" value="ADW69717.1"/>
    <property type="molecule type" value="Genomic_DNA"/>
</dbReference>
<evidence type="ECO:0000259" key="1">
    <source>
        <dbReference type="Pfam" id="PF07978"/>
    </source>
</evidence>
<dbReference type="InterPro" id="IPR011008">
    <property type="entry name" value="Dimeric_a/b-barrel"/>
</dbReference>
<dbReference type="Gene3D" id="3.30.70.100">
    <property type="match status" value="1"/>
</dbReference>
<accession>E8WX75</accession>
<dbReference type="Proteomes" id="UP000000343">
    <property type="component" value="Chromosome"/>
</dbReference>
<dbReference type="HOGENOM" id="CLU_097061_1_0_0"/>
<proteinExistence type="predicted"/>
<dbReference type="PaxDb" id="1198114-AciX9_2693"/>
<dbReference type="SUPFAM" id="SSF54909">
    <property type="entry name" value="Dimeric alpha+beta barrel"/>
    <property type="match status" value="1"/>
</dbReference>
<dbReference type="AlphaFoldDB" id="E8WX75"/>
<gene>
    <name evidence="2" type="ordered locus">AciX9_2693</name>
</gene>
<protein>
    <submittedName>
        <fullName evidence="2">NIPSNAP family containing protein</fullName>
    </submittedName>
</protein>
<reference evidence="3" key="1">
    <citation type="submission" date="2011-01" db="EMBL/GenBank/DDBJ databases">
        <title>Complete sequence of chromosome of Acidobacterium sp. MP5ACTX9.</title>
        <authorList>
            <consortium name="US DOE Joint Genome Institute"/>
            <person name="Lucas S."/>
            <person name="Copeland A."/>
            <person name="Lapidus A."/>
            <person name="Cheng J.-F."/>
            <person name="Goodwin L."/>
            <person name="Pitluck S."/>
            <person name="Teshima H."/>
            <person name="Detter J.C."/>
            <person name="Han C."/>
            <person name="Tapia R."/>
            <person name="Land M."/>
            <person name="Hauser L."/>
            <person name="Kyrpides N."/>
            <person name="Ivanova N."/>
            <person name="Ovchinnikova G."/>
            <person name="Pagani I."/>
            <person name="Rawat S.R."/>
            <person name="Mannisto M."/>
            <person name="Haggblom M.M."/>
            <person name="Woyke T."/>
        </authorList>
    </citation>
    <scope>NUCLEOTIDE SEQUENCE [LARGE SCALE GENOMIC DNA]</scope>
    <source>
        <strain evidence="3">MP5ACTX9</strain>
    </source>
</reference>
<sequence>MDRRDLLKVMGAMATITMLKGTAMSEVTSETVYELRIYHLNEGKLPLILNRFRTKEVAIFKRLGMEEVGYWTPTDEPLANRTLIYMLKHKSRAAATESWAKFKVDPEWVALKAETEKDGTFVIKNESTFMKLTDFSPKV</sequence>
<evidence type="ECO:0000313" key="3">
    <source>
        <dbReference type="Proteomes" id="UP000000343"/>
    </source>
</evidence>
<evidence type="ECO:0000313" key="2">
    <source>
        <dbReference type="EMBL" id="ADW69717.1"/>
    </source>
</evidence>
<feature type="domain" description="NIPSNAP" evidence="1">
    <location>
        <begin position="33"/>
        <end position="137"/>
    </location>
</feature>